<feature type="coiled-coil region" evidence="5">
    <location>
        <begin position="89"/>
        <end position="120"/>
    </location>
</feature>
<keyword evidence="2" id="KW-0805">Transcription regulation</keyword>
<evidence type="ECO:0000259" key="6">
    <source>
        <dbReference type="PROSITE" id="PS50937"/>
    </source>
</evidence>
<protein>
    <submittedName>
        <fullName evidence="7">DNA-binding transcriptional regulator, MerR family</fullName>
    </submittedName>
</protein>
<reference evidence="7 8" key="1">
    <citation type="submission" date="2017-02" db="EMBL/GenBank/DDBJ databases">
        <authorList>
            <person name="Peterson S.W."/>
        </authorList>
    </citation>
    <scope>NUCLEOTIDE SEQUENCE [LARGE SCALE GENOMIC DNA]</scope>
    <source>
        <strain evidence="7 8">ATCC 700028</strain>
    </source>
</reference>
<dbReference type="Proteomes" id="UP000191153">
    <property type="component" value="Unassembled WGS sequence"/>
</dbReference>
<dbReference type="Pfam" id="PF13411">
    <property type="entry name" value="MerR_1"/>
    <property type="match status" value="1"/>
</dbReference>
<dbReference type="GO" id="GO:0003700">
    <property type="term" value="F:DNA-binding transcription factor activity"/>
    <property type="evidence" value="ECO:0007669"/>
    <property type="project" value="InterPro"/>
</dbReference>
<proteinExistence type="predicted"/>
<dbReference type="PROSITE" id="PS50937">
    <property type="entry name" value="HTH_MERR_2"/>
    <property type="match status" value="1"/>
</dbReference>
<accession>A0A1T4P812</accession>
<keyword evidence="1" id="KW-0678">Repressor</keyword>
<evidence type="ECO:0000256" key="4">
    <source>
        <dbReference type="ARBA" id="ARBA00023163"/>
    </source>
</evidence>
<dbReference type="Gene3D" id="1.10.1660.10">
    <property type="match status" value="1"/>
</dbReference>
<evidence type="ECO:0000313" key="7">
    <source>
        <dbReference type="EMBL" id="SJZ87366.1"/>
    </source>
</evidence>
<gene>
    <name evidence="7" type="ORF">SAMN02745174_01804</name>
</gene>
<dbReference type="InterPro" id="IPR047057">
    <property type="entry name" value="MerR_fam"/>
</dbReference>
<dbReference type="CDD" id="cd01107">
    <property type="entry name" value="HTH_BmrR"/>
    <property type="match status" value="1"/>
</dbReference>
<dbReference type="InterPro" id="IPR000551">
    <property type="entry name" value="MerR-type_HTH_dom"/>
</dbReference>
<keyword evidence="4" id="KW-0804">Transcription</keyword>
<keyword evidence="5" id="KW-0175">Coiled coil</keyword>
<dbReference type="PANTHER" id="PTHR30204">
    <property type="entry name" value="REDOX-CYCLING DRUG-SENSING TRANSCRIPTIONAL ACTIVATOR SOXR"/>
    <property type="match status" value="1"/>
</dbReference>
<dbReference type="GO" id="GO:0003677">
    <property type="term" value="F:DNA binding"/>
    <property type="evidence" value="ECO:0007669"/>
    <property type="project" value="UniProtKB-KW"/>
</dbReference>
<name>A0A1T4P812_9FUSO</name>
<keyword evidence="3 7" id="KW-0238">DNA-binding</keyword>
<dbReference type="InterPro" id="IPR009061">
    <property type="entry name" value="DNA-bd_dom_put_sf"/>
</dbReference>
<dbReference type="PANTHER" id="PTHR30204:SF69">
    <property type="entry name" value="MERR-FAMILY TRANSCRIPTIONAL REGULATOR"/>
    <property type="match status" value="1"/>
</dbReference>
<dbReference type="SMART" id="SM00422">
    <property type="entry name" value="HTH_MERR"/>
    <property type="match status" value="1"/>
</dbReference>
<dbReference type="SUPFAM" id="SSF46955">
    <property type="entry name" value="Putative DNA-binding domain"/>
    <property type="match status" value="1"/>
</dbReference>
<evidence type="ECO:0000256" key="3">
    <source>
        <dbReference type="ARBA" id="ARBA00023125"/>
    </source>
</evidence>
<dbReference type="EMBL" id="FUWX01000013">
    <property type="protein sequence ID" value="SJZ87366.1"/>
    <property type="molecule type" value="Genomic_DNA"/>
</dbReference>
<dbReference type="OrthoDB" id="9773308at2"/>
<evidence type="ECO:0000256" key="2">
    <source>
        <dbReference type="ARBA" id="ARBA00023015"/>
    </source>
</evidence>
<evidence type="ECO:0000256" key="5">
    <source>
        <dbReference type="SAM" id="Coils"/>
    </source>
</evidence>
<dbReference type="AlphaFoldDB" id="A0A1T4P812"/>
<evidence type="ECO:0000313" key="8">
    <source>
        <dbReference type="Proteomes" id="UP000191153"/>
    </source>
</evidence>
<evidence type="ECO:0000256" key="1">
    <source>
        <dbReference type="ARBA" id="ARBA00022491"/>
    </source>
</evidence>
<sequence>MFSIGETAKLNNISIQTLRHYDKEGILKPNYINEETGYRYYSIDQFLQIDFIKRCKLLGFSLDKIKLLLFEGNNLENILESVSFQKFIIEREIENLEKIKNNLINLEKTLEKGIENLNKNPKIENLNFYILGSSTGIMKNVSDIENHIRKALKFQNQNYDLSHTFIILKVNKDNFLKNKKTIYDELIIGSNSIKNNNIYSENGISLYIESAVYKNSHYFENLINFENNNNLNGENYFLEIYYISKLDNKNKEYSLINIFYPLMRYNKNK</sequence>
<feature type="domain" description="HTH merR-type" evidence="6">
    <location>
        <begin position="1"/>
        <end position="71"/>
    </location>
</feature>
<keyword evidence="8" id="KW-1185">Reference proteome</keyword>
<organism evidence="7 8">
    <name type="scientific">Cetobacterium ceti</name>
    <dbReference type="NCBI Taxonomy" id="180163"/>
    <lineage>
        <taxon>Bacteria</taxon>
        <taxon>Fusobacteriati</taxon>
        <taxon>Fusobacteriota</taxon>
        <taxon>Fusobacteriia</taxon>
        <taxon>Fusobacteriales</taxon>
        <taxon>Fusobacteriaceae</taxon>
        <taxon>Cetobacterium</taxon>
    </lineage>
</organism>
<dbReference type="RefSeq" id="WP_078694266.1">
    <property type="nucleotide sequence ID" value="NZ_FUWX01000013.1"/>
</dbReference>
<dbReference type="STRING" id="180163.SAMN02745174_01804"/>